<evidence type="ECO:0000256" key="1">
    <source>
        <dbReference type="SAM" id="SignalP"/>
    </source>
</evidence>
<gene>
    <name evidence="3" type="ORF">A7U60_g928</name>
</gene>
<dbReference type="OrthoDB" id="3337916at2759"/>
<dbReference type="InterPro" id="IPR048958">
    <property type="entry name" value="Polysacc_lyase_14"/>
</dbReference>
<dbReference type="Pfam" id="PF21294">
    <property type="entry name" value="Polysacc_lyase_14"/>
    <property type="match status" value="1"/>
</dbReference>
<feature type="signal peptide" evidence="1">
    <location>
        <begin position="1"/>
        <end position="23"/>
    </location>
</feature>
<keyword evidence="4" id="KW-1185">Reference proteome</keyword>
<accession>A0A9Q5N9P5</accession>
<reference evidence="3" key="1">
    <citation type="submission" date="2016-06" db="EMBL/GenBank/DDBJ databases">
        <title>Draft Genome sequence of the fungus Inonotus baumii.</title>
        <authorList>
            <person name="Zhu H."/>
            <person name="Lin W."/>
        </authorList>
    </citation>
    <scope>NUCLEOTIDE SEQUENCE</scope>
    <source>
        <strain evidence="3">821</strain>
    </source>
</reference>
<dbReference type="EMBL" id="LNZH02000062">
    <property type="protein sequence ID" value="OCB91815.1"/>
    <property type="molecule type" value="Genomic_DNA"/>
</dbReference>
<dbReference type="PANTHER" id="PTHR40124:SF1">
    <property type="entry name" value="DISAGGREGATASE RELATED REPEAT PROTEIN"/>
    <property type="match status" value="1"/>
</dbReference>
<comment type="caution">
    <text evidence="3">The sequence shown here is derived from an EMBL/GenBank/DDBJ whole genome shotgun (WGS) entry which is preliminary data.</text>
</comment>
<keyword evidence="1" id="KW-0732">Signal</keyword>
<sequence length="328" mass="35199">MKSFARSLTLFLSFSGLTGSTLAFAPTQRPHVRAVHSKRALELERRSLQSNLFPADHVYSSGFTTADGVSVDGVSSVDLSDKALNVIKVQSGMTHNVVQQNGKTAWEAVYPAGSWNPSNQPLGGFGFYLGGSDDFYNAILNGAQEVVLGYSVMFENGFEFNKGGKLPGAFGGNGDSAFGCSGGRQDGRSQCFDARLMWRSEGAGELYTYLPLTDSNAKAQLSIEGTIANDQYGYSVARGSFSFPSGEWVAISQRIKLNTPGQSDGQIKLWVNGEETIKLYNVTLSESDGATIQGLQFQTFFGGSTSDWASPKTQKAWFADVTGAVISD</sequence>
<name>A0A9Q5N9P5_SANBA</name>
<dbReference type="Proteomes" id="UP000757232">
    <property type="component" value="Unassembled WGS sequence"/>
</dbReference>
<dbReference type="AlphaFoldDB" id="A0A9Q5N9P5"/>
<proteinExistence type="predicted"/>
<evidence type="ECO:0000313" key="3">
    <source>
        <dbReference type="EMBL" id="OCB91815.1"/>
    </source>
</evidence>
<evidence type="ECO:0000259" key="2">
    <source>
        <dbReference type="Pfam" id="PF21294"/>
    </source>
</evidence>
<organism evidence="3 4">
    <name type="scientific">Sanghuangporus baumii</name>
    <name type="common">Phellinus baumii</name>
    <dbReference type="NCBI Taxonomy" id="108892"/>
    <lineage>
        <taxon>Eukaryota</taxon>
        <taxon>Fungi</taxon>
        <taxon>Dikarya</taxon>
        <taxon>Basidiomycota</taxon>
        <taxon>Agaricomycotina</taxon>
        <taxon>Agaricomycetes</taxon>
        <taxon>Hymenochaetales</taxon>
        <taxon>Hymenochaetaceae</taxon>
        <taxon>Sanghuangporus</taxon>
    </lineage>
</organism>
<feature type="chain" id="PRO_5040330766" description="Polysaccharide lyase 14 domain-containing protein" evidence="1">
    <location>
        <begin position="24"/>
        <end position="328"/>
    </location>
</feature>
<protein>
    <recommendedName>
        <fullName evidence="2">Polysaccharide lyase 14 domain-containing protein</fullName>
    </recommendedName>
</protein>
<evidence type="ECO:0000313" key="4">
    <source>
        <dbReference type="Proteomes" id="UP000757232"/>
    </source>
</evidence>
<feature type="domain" description="Polysaccharide lyase 14" evidence="2">
    <location>
        <begin position="100"/>
        <end position="321"/>
    </location>
</feature>
<dbReference type="Gene3D" id="2.60.120.200">
    <property type="match status" value="1"/>
</dbReference>
<dbReference type="PANTHER" id="PTHR40124">
    <property type="match status" value="1"/>
</dbReference>